<dbReference type="SUPFAM" id="SSF63999">
    <property type="entry name" value="Thiamin pyrophosphokinase, catalytic domain"/>
    <property type="match status" value="1"/>
</dbReference>
<dbReference type="InterPro" id="IPR036759">
    <property type="entry name" value="TPK_catalytic_sf"/>
</dbReference>
<dbReference type="Proteomes" id="UP000028194">
    <property type="component" value="Chromosome"/>
</dbReference>
<dbReference type="HAMAP" id="MF_02131">
    <property type="entry name" value="HMPDK_arch"/>
    <property type="match status" value="1"/>
</dbReference>
<dbReference type="PANTHER" id="PTHR39648">
    <property type="entry name" value="6-HYDROXYMETHYL-7,8-DIHYDROPTERIN PYROPHOSPHOKINASE"/>
    <property type="match status" value="1"/>
</dbReference>
<evidence type="ECO:0000256" key="4">
    <source>
        <dbReference type="ARBA" id="ARBA00022840"/>
    </source>
</evidence>
<evidence type="ECO:0000256" key="2">
    <source>
        <dbReference type="ARBA" id="ARBA00022741"/>
    </source>
</evidence>
<evidence type="ECO:0000256" key="3">
    <source>
        <dbReference type="ARBA" id="ARBA00022777"/>
    </source>
</evidence>
<dbReference type="eggNOG" id="arCOG04303">
    <property type="taxonomic scope" value="Archaea"/>
</dbReference>
<gene>
    <name evidence="5" type="primary">mptE</name>
    <name evidence="7" type="ORF">NTE_03217</name>
</gene>
<dbReference type="GO" id="GO:0003848">
    <property type="term" value="F:2-amino-4-hydroxy-6-hydroxymethyldihydropteridine diphosphokinase activity"/>
    <property type="evidence" value="ECO:0007669"/>
    <property type="project" value="UniProtKB-UniRule"/>
</dbReference>
<dbReference type="KEGG" id="nev:NTE_03217"/>
<keyword evidence="8" id="KW-1185">Reference proteome</keyword>
<evidence type="ECO:0000313" key="8">
    <source>
        <dbReference type="Proteomes" id="UP000028194"/>
    </source>
</evidence>
<sequence length="259" mass="28728">MPLLTLRRSWLEKDININVCATHSVKFVDWFPYYQGIRAEFGYSTEKDQEAARMLSGMIKRKALEPKVLQKKIAGKSVLVLGAGPSLAENIKIIKKNKAFVKIAADGAVQELLENKIKPDIVVTDLDGDSALLQKAAKSGAVMVVHAHGDNTDMLKKLVPKFKKVLGTTQVMPVENVYNFGGFTDGDRCVFMAEEFGAKKIVMMGMDFGGTSAYKDVKDPELKKRKMQAGKRLLETLAKQSRSQLFHASKKPVKGFSPY</sequence>
<keyword evidence="5" id="KW-0460">Magnesium</keyword>
<dbReference type="HOGENOM" id="CLU_093043_0_0_2"/>
<dbReference type="STRING" id="1459636.NTE_03217"/>
<comment type="catalytic activity">
    <reaction evidence="5">
        <text>6-hydroxymethyl-7,8-dihydropterin + ATP = (7,8-dihydropterin-6-yl)methyl diphosphate + AMP + H(+)</text>
        <dbReference type="Rhea" id="RHEA:11412"/>
        <dbReference type="ChEBI" id="CHEBI:15378"/>
        <dbReference type="ChEBI" id="CHEBI:30616"/>
        <dbReference type="ChEBI" id="CHEBI:44841"/>
        <dbReference type="ChEBI" id="CHEBI:72950"/>
        <dbReference type="ChEBI" id="CHEBI:456215"/>
        <dbReference type="EC" id="2.7.6.3"/>
    </reaction>
</comment>
<dbReference type="EC" id="2.7.6.3" evidence="5"/>
<dbReference type="GO" id="GO:0000287">
    <property type="term" value="F:magnesium ion binding"/>
    <property type="evidence" value="ECO:0007669"/>
    <property type="project" value="UniProtKB-UniRule"/>
</dbReference>
<dbReference type="GO" id="GO:0016301">
    <property type="term" value="F:kinase activity"/>
    <property type="evidence" value="ECO:0007669"/>
    <property type="project" value="UniProtKB-KW"/>
</dbReference>
<keyword evidence="4 5" id="KW-0067">ATP-binding</keyword>
<evidence type="ECO:0000259" key="6">
    <source>
        <dbReference type="Pfam" id="PF01973"/>
    </source>
</evidence>
<comment type="function">
    <text evidence="5">Catalyzes the transfer of diphosphate from ATP to 6-hydroxymethyl-7,8-dihydropterin (6-HMD), leading to 6-hydroxymethyl-7,8-dihydropterin diphosphate (6-HMDP).</text>
</comment>
<dbReference type="InterPro" id="IPR027510">
    <property type="entry name" value="HMPDK_MptE"/>
</dbReference>
<organism evidence="7 8">
    <name type="scientific">Candidatus Nitrososphaera evergladensis SR1</name>
    <dbReference type="NCBI Taxonomy" id="1459636"/>
    <lineage>
        <taxon>Archaea</taxon>
        <taxon>Nitrososphaerota</taxon>
        <taxon>Nitrososphaeria</taxon>
        <taxon>Nitrososphaerales</taxon>
        <taxon>Nitrososphaeraceae</taxon>
        <taxon>Nitrososphaera</taxon>
    </lineage>
</organism>
<proteinExistence type="inferred from homology"/>
<evidence type="ECO:0000313" key="7">
    <source>
        <dbReference type="EMBL" id="AIF85246.1"/>
    </source>
</evidence>
<dbReference type="AlphaFoldDB" id="A0A075MUC4"/>
<dbReference type="OrthoDB" id="34207at2157"/>
<keyword evidence="2 5" id="KW-0547">Nucleotide-binding</keyword>
<comment type="similarity">
    <text evidence="5">Belongs to the archaeal 6-HMPDK family.</text>
</comment>
<dbReference type="EMBL" id="CP007174">
    <property type="protein sequence ID" value="AIF85246.1"/>
    <property type="molecule type" value="Genomic_DNA"/>
</dbReference>
<protein>
    <recommendedName>
        <fullName evidence="5">6-hydroxymethyl-7,8-dihydropterin pyrophosphokinase</fullName>
        <shortName evidence="5">HPPK</shortName>
        <ecNumber evidence="5">2.7.6.3</ecNumber>
    </recommendedName>
    <alternativeName>
        <fullName evidence="5">2-amino-4-hydroxy-6-hydroxymethyldihydropteridine pyrophosphokinase</fullName>
    </alternativeName>
    <alternativeName>
        <fullName evidence="5">6-hydroxymethyl-7,8-dihydropterin diphosphokinase</fullName>
        <shortName evidence="5">6-HMPDK</shortName>
    </alternativeName>
    <alternativeName>
        <fullName evidence="5">7,8-dihydro-6-hydroxymethylpterin diphosphokinase</fullName>
    </alternativeName>
    <alternativeName>
        <fullName evidence="5">7,8-dihydro-6-hydroxymethylpterin pyrophosphokinase</fullName>
        <shortName evidence="5">PPPK</shortName>
    </alternativeName>
</protein>
<keyword evidence="3 5" id="KW-0418">Kinase</keyword>
<dbReference type="Pfam" id="PF01973">
    <property type="entry name" value="MptE-like"/>
    <property type="match status" value="1"/>
</dbReference>
<comment type="cofactor">
    <cofactor evidence="5">
        <name>Mg(2+)</name>
        <dbReference type="ChEBI" id="CHEBI:18420"/>
    </cofactor>
</comment>
<keyword evidence="1 5" id="KW-0808">Transferase</keyword>
<evidence type="ECO:0000256" key="1">
    <source>
        <dbReference type="ARBA" id="ARBA00022679"/>
    </source>
</evidence>
<name>A0A075MUC4_9ARCH</name>
<dbReference type="GO" id="GO:0009229">
    <property type="term" value="P:thiamine diphosphate biosynthetic process"/>
    <property type="evidence" value="ECO:0007669"/>
    <property type="project" value="InterPro"/>
</dbReference>
<evidence type="ECO:0000256" key="5">
    <source>
        <dbReference type="HAMAP-Rule" id="MF_02131"/>
    </source>
</evidence>
<feature type="domain" description="6-hydroxymethylpterin diphosphokinase MptE-like" evidence="6">
    <location>
        <begin position="67"/>
        <end position="210"/>
    </location>
</feature>
<dbReference type="Gene3D" id="3.40.50.10240">
    <property type="entry name" value="Thiamin pyrophosphokinase, catalytic domain"/>
    <property type="match status" value="1"/>
</dbReference>
<reference evidence="7 8" key="1">
    <citation type="journal article" date="2014" name="PLoS ONE">
        <title>Genome Sequence of Candidatus Nitrososphaera evergladensis from Group I.1b Enriched from Everglades Soil Reveals Novel Genomic Features of the Ammonia-Oxidizing Archaea.</title>
        <authorList>
            <person name="Zhalnina K.V."/>
            <person name="Dias R."/>
            <person name="Leonard M.T."/>
            <person name="Dorr de Quadros P."/>
            <person name="Camargo F.A."/>
            <person name="Drew J.C."/>
            <person name="Farmerie W.G."/>
            <person name="Daroub S.H."/>
            <person name="Triplett E.W."/>
        </authorList>
    </citation>
    <scope>NUCLEOTIDE SEQUENCE [LARGE SCALE GENOMIC DNA]</scope>
    <source>
        <strain evidence="7 8">SR1</strain>
    </source>
</reference>
<dbReference type="GO" id="GO:0005524">
    <property type="term" value="F:ATP binding"/>
    <property type="evidence" value="ECO:0007669"/>
    <property type="project" value="UniProtKB-UniRule"/>
</dbReference>
<accession>A0A075MUC4</accession>
<dbReference type="GO" id="GO:0004788">
    <property type="term" value="F:thiamine diphosphokinase activity"/>
    <property type="evidence" value="ECO:0007669"/>
    <property type="project" value="InterPro"/>
</dbReference>
<dbReference type="InterPro" id="IPR002826">
    <property type="entry name" value="MptE-like"/>
</dbReference>
<dbReference type="PANTHER" id="PTHR39648:SF1">
    <property type="entry name" value="6-HYDROXYMETHYL-7,8-DIHYDROPTERIN PYROPHOSPHOKINASE"/>
    <property type="match status" value="1"/>
</dbReference>